<dbReference type="AlphaFoldDB" id="A0A8S1DUI2"/>
<proteinExistence type="predicted"/>
<dbReference type="PANTHER" id="PTHR23048">
    <property type="entry name" value="MYOSIN LIGHT CHAIN 1, 3"/>
    <property type="match status" value="1"/>
</dbReference>
<dbReference type="Gene3D" id="1.10.238.10">
    <property type="entry name" value="EF-hand"/>
    <property type="match status" value="3"/>
</dbReference>
<evidence type="ECO:0000259" key="4">
    <source>
        <dbReference type="PROSITE" id="PS50222"/>
    </source>
</evidence>
<evidence type="ECO:0000313" key="5">
    <source>
        <dbReference type="EMBL" id="CAB3384654.1"/>
    </source>
</evidence>
<dbReference type="GO" id="GO:0016460">
    <property type="term" value="C:myosin II complex"/>
    <property type="evidence" value="ECO:0007669"/>
    <property type="project" value="TreeGrafter"/>
</dbReference>
<evidence type="ECO:0000256" key="3">
    <source>
        <dbReference type="ARBA" id="ARBA00022837"/>
    </source>
</evidence>
<keyword evidence="6" id="KW-1185">Reference proteome</keyword>
<name>A0A8S1DUI2_9INSE</name>
<gene>
    <name evidence="5" type="ORF">CLODIP_2_CD10615</name>
</gene>
<comment type="caution">
    <text evidence="5">The sequence shown here is derived from an EMBL/GenBank/DDBJ whole genome shotgun (WGS) entry which is preliminary data.</text>
</comment>
<feature type="domain" description="EF-hand" evidence="4">
    <location>
        <begin position="84"/>
        <end position="119"/>
    </location>
</feature>
<dbReference type="InterPro" id="IPR011992">
    <property type="entry name" value="EF-hand-dom_pair"/>
</dbReference>
<sequence>MTTALFLSSLFHFRFESRFQSCSTKKEKTIIGGIRRKSGGPKFELSDEQKADIKSAFALFDKEDTGLMATRDLKVALRALGFEPKKEEIKKMVTEVDKDGKGKITLDDFTQLMMMKMADKDSREEILKAFRLFDDENTGHISFDNLKRVAKELGENVTDEELQEMIDEADNDKDGKVSQDEFLKIMKKTCLY</sequence>
<evidence type="ECO:0000256" key="1">
    <source>
        <dbReference type="ARBA" id="ARBA00022723"/>
    </source>
</evidence>
<dbReference type="Pfam" id="PF13499">
    <property type="entry name" value="EF-hand_7"/>
    <property type="match status" value="2"/>
</dbReference>
<keyword evidence="1" id="KW-0479">Metal-binding</keyword>
<keyword evidence="3" id="KW-0106">Calcium</keyword>
<dbReference type="CDD" id="cd00051">
    <property type="entry name" value="EFh"/>
    <property type="match status" value="2"/>
</dbReference>
<accession>A0A8S1DUI2</accession>
<dbReference type="OrthoDB" id="343296at2759"/>
<evidence type="ECO:0000313" key="6">
    <source>
        <dbReference type="Proteomes" id="UP000494165"/>
    </source>
</evidence>
<dbReference type="PANTHER" id="PTHR23048:SF59">
    <property type="entry name" value="EF-HAND SUPERFAMILY PROTEIN"/>
    <property type="match status" value="1"/>
</dbReference>
<feature type="domain" description="EF-hand" evidence="4">
    <location>
        <begin position="121"/>
        <end position="156"/>
    </location>
</feature>
<dbReference type="SMART" id="SM00054">
    <property type="entry name" value="EFh"/>
    <property type="match status" value="4"/>
</dbReference>
<dbReference type="InterPro" id="IPR050230">
    <property type="entry name" value="CALM/Myosin/TropC-like"/>
</dbReference>
<evidence type="ECO:0000256" key="2">
    <source>
        <dbReference type="ARBA" id="ARBA00022737"/>
    </source>
</evidence>
<feature type="domain" description="EF-hand" evidence="4">
    <location>
        <begin position="48"/>
        <end position="83"/>
    </location>
</feature>
<dbReference type="InterPro" id="IPR002048">
    <property type="entry name" value="EF_hand_dom"/>
</dbReference>
<dbReference type="InterPro" id="IPR018247">
    <property type="entry name" value="EF_Hand_1_Ca_BS"/>
</dbReference>
<protein>
    <recommendedName>
        <fullName evidence="4">EF-hand domain-containing protein</fullName>
    </recommendedName>
</protein>
<feature type="domain" description="EF-hand" evidence="4">
    <location>
        <begin position="157"/>
        <end position="192"/>
    </location>
</feature>
<dbReference type="EMBL" id="CADEPI010000364">
    <property type="protein sequence ID" value="CAB3384654.1"/>
    <property type="molecule type" value="Genomic_DNA"/>
</dbReference>
<dbReference type="FunFam" id="1.10.238.10:FF:000062">
    <property type="entry name" value="Centrin 2"/>
    <property type="match status" value="1"/>
</dbReference>
<dbReference type="PROSITE" id="PS50222">
    <property type="entry name" value="EF_HAND_2"/>
    <property type="match status" value="4"/>
</dbReference>
<keyword evidence="2" id="KW-0677">Repeat</keyword>
<dbReference type="SUPFAM" id="SSF47473">
    <property type="entry name" value="EF-hand"/>
    <property type="match status" value="1"/>
</dbReference>
<dbReference type="GO" id="GO:0005509">
    <property type="term" value="F:calcium ion binding"/>
    <property type="evidence" value="ECO:0007669"/>
    <property type="project" value="InterPro"/>
</dbReference>
<dbReference type="Proteomes" id="UP000494165">
    <property type="component" value="Unassembled WGS sequence"/>
</dbReference>
<reference evidence="5 6" key="1">
    <citation type="submission" date="2020-04" db="EMBL/GenBank/DDBJ databases">
        <authorList>
            <person name="Alioto T."/>
            <person name="Alioto T."/>
            <person name="Gomez Garrido J."/>
        </authorList>
    </citation>
    <scope>NUCLEOTIDE SEQUENCE [LARGE SCALE GENOMIC DNA]</scope>
</reference>
<dbReference type="FunFam" id="1.10.238.10:FF:000336">
    <property type="entry name" value="HLH domain-containing protein"/>
    <property type="match status" value="1"/>
</dbReference>
<organism evidence="5 6">
    <name type="scientific">Cloeon dipterum</name>
    <dbReference type="NCBI Taxonomy" id="197152"/>
    <lineage>
        <taxon>Eukaryota</taxon>
        <taxon>Metazoa</taxon>
        <taxon>Ecdysozoa</taxon>
        <taxon>Arthropoda</taxon>
        <taxon>Hexapoda</taxon>
        <taxon>Insecta</taxon>
        <taxon>Pterygota</taxon>
        <taxon>Palaeoptera</taxon>
        <taxon>Ephemeroptera</taxon>
        <taxon>Pisciforma</taxon>
        <taxon>Baetidae</taxon>
        <taxon>Cloeon</taxon>
    </lineage>
</organism>
<dbReference type="PROSITE" id="PS00018">
    <property type="entry name" value="EF_HAND_1"/>
    <property type="match status" value="1"/>
</dbReference>